<organism evidence="1 2">
    <name type="scientific">Cinchona calisaya</name>
    <dbReference type="NCBI Taxonomy" id="153742"/>
    <lineage>
        <taxon>Eukaryota</taxon>
        <taxon>Viridiplantae</taxon>
        <taxon>Streptophyta</taxon>
        <taxon>Embryophyta</taxon>
        <taxon>Tracheophyta</taxon>
        <taxon>Spermatophyta</taxon>
        <taxon>Magnoliopsida</taxon>
        <taxon>eudicotyledons</taxon>
        <taxon>Gunneridae</taxon>
        <taxon>Pentapetalae</taxon>
        <taxon>asterids</taxon>
        <taxon>lamiids</taxon>
        <taxon>Gentianales</taxon>
        <taxon>Rubiaceae</taxon>
        <taxon>Cinchonoideae</taxon>
        <taxon>Cinchoneae</taxon>
        <taxon>Cinchona</taxon>
    </lineage>
</organism>
<sequence length="156" mass="16471">MAEYLKRLATAPPSSCATGALHYAAPRPRSLVPLHTATSIPDVHADIQGAALDGETSWAVEQGARSVTSCFSSPASEVCRAARHLAQSMFAAMSEVVRDVATQVDSVDINAGVGEVTPYFSTIAGKERPVVRCLDRVPAVALLLLHPPPTKPLLSR</sequence>
<reference evidence="1 2" key="1">
    <citation type="submission" date="2024-11" db="EMBL/GenBank/DDBJ databases">
        <title>A near-complete genome assembly of Cinchona calisaya.</title>
        <authorList>
            <person name="Lian D.C."/>
            <person name="Zhao X.W."/>
            <person name="Wei L."/>
        </authorList>
    </citation>
    <scope>NUCLEOTIDE SEQUENCE [LARGE SCALE GENOMIC DNA]</scope>
    <source>
        <tissue evidence="1">Nenye</tissue>
    </source>
</reference>
<keyword evidence="2" id="KW-1185">Reference proteome</keyword>
<dbReference type="Proteomes" id="UP001630127">
    <property type="component" value="Unassembled WGS sequence"/>
</dbReference>
<evidence type="ECO:0000313" key="2">
    <source>
        <dbReference type="Proteomes" id="UP001630127"/>
    </source>
</evidence>
<name>A0ABD3APD9_9GENT</name>
<accession>A0ABD3APD9</accession>
<dbReference type="EMBL" id="JBJUIK010000003">
    <property type="protein sequence ID" value="KAL3533069.1"/>
    <property type="molecule type" value="Genomic_DNA"/>
</dbReference>
<proteinExistence type="predicted"/>
<protein>
    <submittedName>
        <fullName evidence="1">Uncharacterized protein</fullName>
    </submittedName>
</protein>
<dbReference type="AlphaFoldDB" id="A0ABD3APD9"/>
<comment type="caution">
    <text evidence="1">The sequence shown here is derived from an EMBL/GenBank/DDBJ whole genome shotgun (WGS) entry which is preliminary data.</text>
</comment>
<gene>
    <name evidence="1" type="ORF">ACH5RR_006590</name>
</gene>
<evidence type="ECO:0000313" key="1">
    <source>
        <dbReference type="EMBL" id="KAL3533069.1"/>
    </source>
</evidence>